<organism evidence="4 5">
    <name type="scientific">Chaetoceros tenuissimus</name>
    <dbReference type="NCBI Taxonomy" id="426638"/>
    <lineage>
        <taxon>Eukaryota</taxon>
        <taxon>Sar</taxon>
        <taxon>Stramenopiles</taxon>
        <taxon>Ochrophyta</taxon>
        <taxon>Bacillariophyta</taxon>
        <taxon>Coscinodiscophyceae</taxon>
        <taxon>Chaetocerotophycidae</taxon>
        <taxon>Chaetocerotales</taxon>
        <taxon>Chaetocerotaceae</taxon>
        <taxon>Chaetoceros</taxon>
    </lineage>
</organism>
<feature type="region of interest" description="Disordered" evidence="1">
    <location>
        <begin position="50"/>
        <end position="94"/>
    </location>
</feature>
<evidence type="ECO:0000313" key="4">
    <source>
        <dbReference type="EMBL" id="GFH58813.1"/>
    </source>
</evidence>
<dbReference type="PANTHER" id="PTHR13164:SF3">
    <property type="entry name" value="CALCYCLIN-BINDING PROTEIN"/>
    <property type="match status" value="1"/>
</dbReference>
<dbReference type="InterPro" id="IPR007699">
    <property type="entry name" value="SGS_dom"/>
</dbReference>
<dbReference type="Pfam" id="PF04969">
    <property type="entry name" value="CS"/>
    <property type="match status" value="1"/>
</dbReference>
<dbReference type="PANTHER" id="PTHR13164">
    <property type="entry name" value="CALICYLIN BINDING PROTEIN"/>
    <property type="match status" value="1"/>
</dbReference>
<feature type="compositionally biased region" description="Basic and acidic residues" evidence="1">
    <location>
        <begin position="50"/>
        <end position="83"/>
    </location>
</feature>
<evidence type="ECO:0000259" key="3">
    <source>
        <dbReference type="PROSITE" id="PS51203"/>
    </source>
</evidence>
<dbReference type="GO" id="GO:0005634">
    <property type="term" value="C:nucleus"/>
    <property type="evidence" value="ECO:0007669"/>
    <property type="project" value="TreeGrafter"/>
</dbReference>
<keyword evidence="5" id="KW-1185">Reference proteome</keyword>
<evidence type="ECO:0000256" key="1">
    <source>
        <dbReference type="SAM" id="MobiDB-lite"/>
    </source>
</evidence>
<dbReference type="InterPro" id="IPR052289">
    <property type="entry name" value="Calcyclin-binding_UBL-bridge"/>
</dbReference>
<dbReference type="EMBL" id="BLLK01000062">
    <property type="protein sequence ID" value="GFH58813.1"/>
    <property type="molecule type" value="Genomic_DNA"/>
</dbReference>
<dbReference type="SUPFAM" id="SSF49764">
    <property type="entry name" value="HSP20-like chaperones"/>
    <property type="match status" value="1"/>
</dbReference>
<evidence type="ECO:0000259" key="2">
    <source>
        <dbReference type="PROSITE" id="PS51048"/>
    </source>
</evidence>
<accession>A0AAD3D6V9</accession>
<proteinExistence type="predicted"/>
<dbReference type="Gene3D" id="2.60.40.790">
    <property type="match status" value="1"/>
</dbReference>
<reference evidence="4 5" key="1">
    <citation type="journal article" date="2021" name="Sci. Rep.">
        <title>The genome of the diatom Chaetoceros tenuissimus carries an ancient integrated fragment of an extant virus.</title>
        <authorList>
            <person name="Hongo Y."/>
            <person name="Kimura K."/>
            <person name="Takaki Y."/>
            <person name="Yoshida Y."/>
            <person name="Baba S."/>
            <person name="Kobayashi G."/>
            <person name="Nagasaki K."/>
            <person name="Hano T."/>
            <person name="Tomaru Y."/>
        </authorList>
    </citation>
    <scope>NUCLEOTIDE SEQUENCE [LARGE SCALE GENOMIC DNA]</scope>
    <source>
        <strain evidence="4 5">NIES-3715</strain>
    </source>
</reference>
<protein>
    <recommendedName>
        <fullName evidence="6">Calcyclin-binding protein</fullName>
    </recommendedName>
</protein>
<name>A0AAD3D6V9_9STRA</name>
<evidence type="ECO:0000313" key="5">
    <source>
        <dbReference type="Proteomes" id="UP001054902"/>
    </source>
</evidence>
<sequence>MLQSEERLADAKEIESLLAKEGLIQRPSVRAHLEALVQKVKRDANALKKVEASQKKLQEASTEETKDEPKEESPAVEHAEEPTKPTPALPTPAAQASIALSPSLKYIPIDKFSFDAGGYNSPTVTIYIPIADIGQHSKEKIACKFTKTSFDLTISEFADKNYRLLNDNLEHEIDPDQSKMKIRANKIILKLQKTKSDYGTYDTWNNLSSKKKKEEKKRNTDPQSSIMDLMKEMYDSGDDNMKKMIGETMMKQREGKLNGSPGGDGLGDMNF</sequence>
<dbReference type="InterPro" id="IPR008978">
    <property type="entry name" value="HSP20-like_chaperone"/>
</dbReference>
<dbReference type="AlphaFoldDB" id="A0AAD3D6V9"/>
<dbReference type="PROSITE" id="PS51203">
    <property type="entry name" value="CS"/>
    <property type="match status" value="1"/>
</dbReference>
<feature type="domain" description="SGS" evidence="2">
    <location>
        <begin position="190"/>
        <end position="271"/>
    </location>
</feature>
<comment type="caution">
    <text evidence="4">The sequence shown here is derived from an EMBL/GenBank/DDBJ whole genome shotgun (WGS) entry which is preliminary data.</text>
</comment>
<dbReference type="Proteomes" id="UP001054902">
    <property type="component" value="Unassembled WGS sequence"/>
</dbReference>
<dbReference type="PROSITE" id="PS51048">
    <property type="entry name" value="SGS"/>
    <property type="match status" value="1"/>
</dbReference>
<evidence type="ECO:0008006" key="6">
    <source>
        <dbReference type="Google" id="ProtNLM"/>
    </source>
</evidence>
<gene>
    <name evidence="4" type="ORF">CTEN210_15289</name>
</gene>
<dbReference type="InterPro" id="IPR007052">
    <property type="entry name" value="CS_dom"/>
</dbReference>
<feature type="domain" description="CS" evidence="3">
    <location>
        <begin position="107"/>
        <end position="208"/>
    </location>
</feature>